<reference evidence="1" key="1">
    <citation type="submission" date="2022-11" db="EMBL/GenBank/DDBJ databases">
        <title>Genome Resource of Sclerotinia nivalis Strain SnTB1, a Plant Pathogen Isolated from American Ginseng.</title>
        <authorList>
            <person name="Fan S."/>
        </authorList>
    </citation>
    <scope>NUCLEOTIDE SEQUENCE</scope>
    <source>
        <strain evidence="1">SnTB1</strain>
    </source>
</reference>
<dbReference type="AlphaFoldDB" id="A0A9X0DD61"/>
<sequence length="136" mass="15453">MRKNTTETGNEQEPLLMIVRAVDIEPRYLPLALDVQARKLFFDHYILAGQINGLEAWDFLRPYHQSDKAPVHLQLTIDAASLAYLSHQLGSETARLIALERYTAALGLYIIQSSFKLGFRLIHNIDFSSESFDSSN</sequence>
<comment type="caution">
    <text evidence="1">The sequence shown here is derived from an EMBL/GenBank/DDBJ whole genome shotgun (WGS) entry which is preliminary data.</text>
</comment>
<proteinExistence type="predicted"/>
<organism evidence="1 2">
    <name type="scientific">Sclerotinia nivalis</name>
    <dbReference type="NCBI Taxonomy" id="352851"/>
    <lineage>
        <taxon>Eukaryota</taxon>
        <taxon>Fungi</taxon>
        <taxon>Dikarya</taxon>
        <taxon>Ascomycota</taxon>
        <taxon>Pezizomycotina</taxon>
        <taxon>Leotiomycetes</taxon>
        <taxon>Helotiales</taxon>
        <taxon>Sclerotiniaceae</taxon>
        <taxon>Sclerotinia</taxon>
    </lineage>
</organism>
<dbReference type="Proteomes" id="UP001152300">
    <property type="component" value="Unassembled WGS sequence"/>
</dbReference>
<protein>
    <submittedName>
        <fullName evidence="1">Uncharacterized protein</fullName>
    </submittedName>
</protein>
<keyword evidence="2" id="KW-1185">Reference proteome</keyword>
<dbReference type="EMBL" id="JAPEIS010000016">
    <property type="protein sequence ID" value="KAJ8058459.1"/>
    <property type="molecule type" value="Genomic_DNA"/>
</dbReference>
<dbReference type="OrthoDB" id="5429770at2759"/>
<name>A0A9X0DD61_9HELO</name>
<gene>
    <name evidence="1" type="ORF">OCU04_012647</name>
</gene>
<accession>A0A9X0DD61</accession>
<evidence type="ECO:0000313" key="2">
    <source>
        <dbReference type="Proteomes" id="UP001152300"/>
    </source>
</evidence>
<evidence type="ECO:0000313" key="1">
    <source>
        <dbReference type="EMBL" id="KAJ8058459.1"/>
    </source>
</evidence>